<dbReference type="CDD" id="cd00009">
    <property type="entry name" value="AAA"/>
    <property type="match status" value="1"/>
</dbReference>
<dbReference type="InterPro" id="IPR027417">
    <property type="entry name" value="P-loop_NTPase"/>
</dbReference>
<name>A0A0U9HUA2_9BACT</name>
<dbReference type="SMART" id="SM00382">
    <property type="entry name" value="AAA"/>
    <property type="match status" value="1"/>
</dbReference>
<dbReference type="GO" id="GO:0005524">
    <property type="term" value="F:ATP binding"/>
    <property type="evidence" value="ECO:0007669"/>
    <property type="project" value="UniProtKB-KW"/>
</dbReference>
<dbReference type="GO" id="GO:0043565">
    <property type="term" value="F:sequence-specific DNA binding"/>
    <property type="evidence" value="ECO:0007669"/>
    <property type="project" value="InterPro"/>
</dbReference>
<keyword evidence="1" id="KW-0547">Nucleotide-binding</keyword>
<dbReference type="InterPro" id="IPR025944">
    <property type="entry name" value="Sigma_54_int_dom_CS"/>
</dbReference>
<evidence type="ECO:0000256" key="1">
    <source>
        <dbReference type="ARBA" id="ARBA00022741"/>
    </source>
</evidence>
<keyword evidence="4" id="KW-0804">Transcription</keyword>
<dbReference type="SUPFAM" id="SSF52172">
    <property type="entry name" value="CheY-like"/>
    <property type="match status" value="1"/>
</dbReference>
<keyword evidence="3" id="KW-0805">Transcription regulation</keyword>
<dbReference type="OrthoDB" id="9764280at2"/>
<keyword evidence="2" id="KW-0067">ATP-binding</keyword>
<evidence type="ECO:0000256" key="3">
    <source>
        <dbReference type="ARBA" id="ARBA00023015"/>
    </source>
</evidence>
<dbReference type="PROSITE" id="PS50045">
    <property type="entry name" value="SIGMA54_INTERACT_4"/>
    <property type="match status" value="1"/>
</dbReference>
<dbReference type="PANTHER" id="PTHR32071:SF57">
    <property type="entry name" value="C4-DICARBOXYLATE TRANSPORT TRANSCRIPTIONAL REGULATORY PROTEIN DCTD"/>
    <property type="match status" value="1"/>
</dbReference>
<dbReference type="SUPFAM" id="SSF52540">
    <property type="entry name" value="P-loop containing nucleoside triphosphate hydrolases"/>
    <property type="match status" value="1"/>
</dbReference>
<keyword evidence="7" id="KW-1185">Reference proteome</keyword>
<dbReference type="InterPro" id="IPR011006">
    <property type="entry name" value="CheY-like_superfamily"/>
</dbReference>
<dbReference type="InterPro" id="IPR009057">
    <property type="entry name" value="Homeodomain-like_sf"/>
</dbReference>
<proteinExistence type="predicted"/>
<reference evidence="7" key="1">
    <citation type="submission" date="2016-01" db="EMBL/GenBank/DDBJ databases">
        <title>Draft genome sequence of Thermodesulfovibrio aggregans strain TGE-P1.</title>
        <authorList>
            <person name="Sekiguchi Y."/>
            <person name="Ohashi A."/>
            <person name="Matsuura N."/>
            <person name="Tourlousse M.D."/>
        </authorList>
    </citation>
    <scope>NUCLEOTIDE SEQUENCE [LARGE SCALE GENOMIC DNA]</scope>
    <source>
        <strain evidence="7">TGE-P1</strain>
    </source>
</reference>
<dbReference type="PROSITE" id="PS00688">
    <property type="entry name" value="SIGMA54_INTERACT_3"/>
    <property type="match status" value="1"/>
</dbReference>
<dbReference type="Gene3D" id="1.10.8.60">
    <property type="match status" value="1"/>
</dbReference>
<dbReference type="Pfam" id="PF00158">
    <property type="entry name" value="Sigma54_activat"/>
    <property type="match status" value="1"/>
</dbReference>
<dbReference type="Pfam" id="PF25601">
    <property type="entry name" value="AAA_lid_14"/>
    <property type="match status" value="1"/>
</dbReference>
<comment type="caution">
    <text evidence="6">The sequence shown here is derived from an EMBL/GenBank/DDBJ whole genome shotgun (WGS) entry which is preliminary data.</text>
</comment>
<dbReference type="FunFam" id="3.40.50.300:FF:000006">
    <property type="entry name" value="DNA-binding transcriptional regulator NtrC"/>
    <property type="match status" value="1"/>
</dbReference>
<evidence type="ECO:0000313" key="7">
    <source>
        <dbReference type="Proteomes" id="UP000054976"/>
    </source>
</evidence>
<protein>
    <submittedName>
        <fullName evidence="6">Two-component system, NtrC family, response regulator HydG</fullName>
    </submittedName>
</protein>
<dbReference type="InterPro" id="IPR002078">
    <property type="entry name" value="Sigma_54_int"/>
</dbReference>
<dbReference type="AlphaFoldDB" id="A0A0U9HUA2"/>
<evidence type="ECO:0000256" key="2">
    <source>
        <dbReference type="ARBA" id="ARBA00022840"/>
    </source>
</evidence>
<dbReference type="InterPro" id="IPR058031">
    <property type="entry name" value="AAA_lid_NorR"/>
</dbReference>
<dbReference type="PRINTS" id="PR01590">
    <property type="entry name" value="HTHFIS"/>
</dbReference>
<organism evidence="6 7">
    <name type="scientific">Thermodesulfovibrio aggregans</name>
    <dbReference type="NCBI Taxonomy" id="86166"/>
    <lineage>
        <taxon>Bacteria</taxon>
        <taxon>Pseudomonadati</taxon>
        <taxon>Nitrospirota</taxon>
        <taxon>Thermodesulfovibrionia</taxon>
        <taxon>Thermodesulfovibrionales</taxon>
        <taxon>Thermodesulfovibrionaceae</taxon>
        <taxon>Thermodesulfovibrio</taxon>
    </lineage>
</organism>
<dbReference type="InterPro" id="IPR003593">
    <property type="entry name" value="AAA+_ATPase"/>
</dbReference>
<dbReference type="Gene3D" id="1.10.10.60">
    <property type="entry name" value="Homeodomain-like"/>
    <property type="match status" value="1"/>
</dbReference>
<evidence type="ECO:0000259" key="5">
    <source>
        <dbReference type="PROSITE" id="PS50045"/>
    </source>
</evidence>
<dbReference type="GO" id="GO:0006355">
    <property type="term" value="P:regulation of DNA-templated transcription"/>
    <property type="evidence" value="ECO:0007669"/>
    <property type="project" value="InterPro"/>
</dbReference>
<evidence type="ECO:0000313" key="6">
    <source>
        <dbReference type="EMBL" id="GAQ95434.1"/>
    </source>
</evidence>
<dbReference type="SUPFAM" id="SSF46689">
    <property type="entry name" value="Homeodomain-like"/>
    <property type="match status" value="1"/>
</dbReference>
<dbReference type="Proteomes" id="UP000054976">
    <property type="component" value="Unassembled WGS sequence"/>
</dbReference>
<evidence type="ECO:0000256" key="4">
    <source>
        <dbReference type="ARBA" id="ARBA00023163"/>
    </source>
</evidence>
<feature type="domain" description="Sigma-54 factor interaction" evidence="5">
    <location>
        <begin position="122"/>
        <end position="352"/>
    </location>
</feature>
<dbReference type="PROSITE" id="PS00675">
    <property type="entry name" value="SIGMA54_INTERACT_1"/>
    <property type="match status" value="1"/>
</dbReference>
<dbReference type="PANTHER" id="PTHR32071">
    <property type="entry name" value="TRANSCRIPTIONAL REGULATORY PROTEIN"/>
    <property type="match status" value="1"/>
</dbReference>
<dbReference type="InterPro" id="IPR025662">
    <property type="entry name" value="Sigma_54_int_dom_ATP-bd_1"/>
</dbReference>
<dbReference type="InterPro" id="IPR002197">
    <property type="entry name" value="HTH_Fis"/>
</dbReference>
<gene>
    <name evidence="6" type="ORF">TAGGR_2327</name>
</gene>
<dbReference type="Pfam" id="PF02954">
    <property type="entry name" value="HTH_8"/>
    <property type="match status" value="1"/>
</dbReference>
<dbReference type="RefSeq" id="WP_059176868.1">
    <property type="nucleotide sequence ID" value="NZ_BCNO01000002.1"/>
</dbReference>
<dbReference type="STRING" id="86166.TAGGR_2327"/>
<dbReference type="Gene3D" id="3.40.50.300">
    <property type="entry name" value="P-loop containing nucleotide triphosphate hydrolases"/>
    <property type="match status" value="1"/>
</dbReference>
<accession>A0A0U9HUA2</accession>
<dbReference type="EMBL" id="BCNO01000002">
    <property type="protein sequence ID" value="GAQ95434.1"/>
    <property type="molecule type" value="Genomic_DNA"/>
</dbReference>
<sequence length="430" mass="48790">MVFLRSFSVLVISEEADKLYNIFDSIGITLRKSTGTKNVKSANFSLYDIAFLDIDAEGWEKRLMELKQYMPVVAFGKPEIKKAVESMKLGAIDFLQKPLKNEAVLEIFQKFQEKPEVEIPGLIGISKIMKDVYCNIRKAALTDSNVLITGESGTGKELVARAIHNLSERKENPFIVINCTAIPDSLLESELFGFEKGAFTGANYTKKGLIEWANQGTVFFDEIGDVSPLFQTKILRVIQEGEFIKIGGPHSIKVDVRFIAATNKDLIKACKEGSFREDLFYRLNVIHLELPPLRSRKEDIPFLVEFFIKKHSSKRKDIHIRGITEEALDTLMNYSFPGNVRELENIIERAIAFTNSTEITVKDLPTYLLKTSNPKKTLHGNLREAVENFEKELIWSALQKSRGNISKAAELLGIHRQQLQRKLKQFKIAT</sequence>